<keyword evidence="4 6" id="KW-0456">Lyase</keyword>
<dbReference type="EC" id="4.3.1.19" evidence="6"/>
<dbReference type="InterPro" id="IPR050147">
    <property type="entry name" value="Ser/Thr_Dehydratase"/>
</dbReference>
<keyword evidence="3" id="KW-0663">Pyridoxal phosphate</keyword>
<dbReference type="NCBIfam" id="NF004771">
    <property type="entry name" value="PRK06110.1"/>
    <property type="match status" value="1"/>
</dbReference>
<dbReference type="PANTHER" id="PTHR48078">
    <property type="entry name" value="THREONINE DEHYDRATASE, MITOCHONDRIAL-RELATED"/>
    <property type="match status" value="1"/>
</dbReference>
<dbReference type="Gene3D" id="3.40.50.1100">
    <property type="match status" value="2"/>
</dbReference>
<sequence>MTYSKPSLAFPHSWNVALWGRLHILNLDDIEAAARIIYAHMPATPQHRWPLLGEALGCEVWVKHENHSPIGCFKLRGGLSYLSYLAEAGLAPNGVIAPTRGNHGQSIAYASRLFGLPAYIVVPHGNGPEKNAAMRAHGAILIEHGDDYQQAREFAIGLEQSKGLHMVRSFTPQLLRGVATYPLELLRSVEDLDAIYVPIGMGSGICATLLARDLLGVHTQVIGVVADGAPSYALSFEAGHVVTTDTAETVADGLACRSPDPGATKLICERAERIVRVTDEEILAAAALMLRATHNLVEGAGAAALAALTKEREVMRGKKVAVIASGGNLDTSLLPRLLPFLVVGGE</sequence>
<comment type="cofactor">
    <cofactor evidence="1">
        <name>pyridoxal 5'-phosphate</name>
        <dbReference type="ChEBI" id="CHEBI:597326"/>
    </cofactor>
</comment>
<dbReference type="RefSeq" id="WP_381492838.1">
    <property type="nucleotide sequence ID" value="NZ_JBHTIK010000012.1"/>
</dbReference>
<dbReference type="InterPro" id="IPR027278">
    <property type="entry name" value="ACCD_DCysDesulf"/>
</dbReference>
<proteinExistence type="inferred from homology"/>
<evidence type="ECO:0000256" key="4">
    <source>
        <dbReference type="ARBA" id="ARBA00023239"/>
    </source>
</evidence>
<evidence type="ECO:0000256" key="3">
    <source>
        <dbReference type="ARBA" id="ARBA00022898"/>
    </source>
</evidence>
<evidence type="ECO:0000313" key="6">
    <source>
        <dbReference type="EMBL" id="MFD0849767.1"/>
    </source>
</evidence>
<keyword evidence="7" id="KW-1185">Reference proteome</keyword>
<dbReference type="InterPro" id="IPR001926">
    <property type="entry name" value="TrpB-like_PALP"/>
</dbReference>
<evidence type="ECO:0000313" key="7">
    <source>
        <dbReference type="Proteomes" id="UP001597124"/>
    </source>
</evidence>
<gene>
    <name evidence="6" type="ORF">ACFQ00_15640</name>
</gene>
<evidence type="ECO:0000256" key="2">
    <source>
        <dbReference type="ARBA" id="ARBA00008639"/>
    </source>
</evidence>
<dbReference type="PIRSF" id="PIRSF006278">
    <property type="entry name" value="ACCD_DCysDesulf"/>
    <property type="match status" value="1"/>
</dbReference>
<accession>A0ABW3C8H0</accession>
<dbReference type="Pfam" id="PF00291">
    <property type="entry name" value="PALP"/>
    <property type="match status" value="1"/>
</dbReference>
<dbReference type="GO" id="GO:0004794">
    <property type="term" value="F:threonine deaminase activity"/>
    <property type="evidence" value="ECO:0007669"/>
    <property type="project" value="UniProtKB-EC"/>
</dbReference>
<dbReference type="InterPro" id="IPR036052">
    <property type="entry name" value="TrpB-like_PALP_sf"/>
</dbReference>
<comment type="caution">
    <text evidence="6">The sequence shown here is derived from an EMBL/GenBank/DDBJ whole genome shotgun (WGS) entry which is preliminary data.</text>
</comment>
<dbReference type="Proteomes" id="UP001597124">
    <property type="component" value="Unassembled WGS sequence"/>
</dbReference>
<evidence type="ECO:0000256" key="1">
    <source>
        <dbReference type="ARBA" id="ARBA00001933"/>
    </source>
</evidence>
<evidence type="ECO:0000259" key="5">
    <source>
        <dbReference type="Pfam" id="PF00291"/>
    </source>
</evidence>
<reference evidence="7" key="1">
    <citation type="journal article" date="2019" name="Int. J. Syst. Evol. Microbiol.">
        <title>The Global Catalogue of Microorganisms (GCM) 10K type strain sequencing project: providing services to taxonomists for standard genome sequencing and annotation.</title>
        <authorList>
            <consortium name="The Broad Institute Genomics Platform"/>
            <consortium name="The Broad Institute Genome Sequencing Center for Infectious Disease"/>
            <person name="Wu L."/>
            <person name="Ma J."/>
        </authorList>
    </citation>
    <scope>NUCLEOTIDE SEQUENCE [LARGE SCALE GENOMIC DNA]</scope>
    <source>
        <strain evidence="7">CCUG 52537</strain>
    </source>
</reference>
<name>A0ABW3C8H0_SPHXN</name>
<dbReference type="PANTHER" id="PTHR48078:SF7">
    <property type="entry name" value="BLL6502 PROTEIN"/>
    <property type="match status" value="1"/>
</dbReference>
<organism evidence="6 7">
    <name type="scientific">Sphingosinicella xenopeptidilytica</name>
    <dbReference type="NCBI Taxonomy" id="364098"/>
    <lineage>
        <taxon>Bacteria</taxon>
        <taxon>Pseudomonadati</taxon>
        <taxon>Pseudomonadota</taxon>
        <taxon>Alphaproteobacteria</taxon>
        <taxon>Sphingomonadales</taxon>
        <taxon>Sphingosinicellaceae</taxon>
        <taxon>Sphingosinicella</taxon>
    </lineage>
</organism>
<protein>
    <submittedName>
        <fullName evidence="6">Threonine dehydratase</fullName>
        <ecNumber evidence="6">4.3.1.19</ecNumber>
    </submittedName>
</protein>
<feature type="domain" description="Tryptophan synthase beta chain-like PALP" evidence="5">
    <location>
        <begin position="43"/>
        <end position="326"/>
    </location>
</feature>
<dbReference type="SUPFAM" id="SSF53686">
    <property type="entry name" value="Tryptophan synthase beta subunit-like PLP-dependent enzymes"/>
    <property type="match status" value="1"/>
</dbReference>
<dbReference type="EMBL" id="JBHTIK010000012">
    <property type="protein sequence ID" value="MFD0849767.1"/>
    <property type="molecule type" value="Genomic_DNA"/>
</dbReference>
<comment type="similarity">
    <text evidence="2">Belongs to the ACC deaminase/D-cysteine desulfhydrase family.</text>
</comment>